<comment type="caution">
    <text evidence="1">The sequence shown here is derived from an EMBL/GenBank/DDBJ whole genome shotgun (WGS) entry which is preliminary data.</text>
</comment>
<reference evidence="2" key="1">
    <citation type="journal article" date="2024" name="Proc. Natl. Acad. Sci. U.S.A.">
        <title>Extraordinary preservation of gene collinearity over three hundred million years revealed in homosporous lycophytes.</title>
        <authorList>
            <person name="Li C."/>
            <person name="Wickell D."/>
            <person name="Kuo L.Y."/>
            <person name="Chen X."/>
            <person name="Nie B."/>
            <person name="Liao X."/>
            <person name="Peng D."/>
            <person name="Ji J."/>
            <person name="Jenkins J."/>
            <person name="Williams M."/>
            <person name="Shu S."/>
            <person name="Plott C."/>
            <person name="Barry K."/>
            <person name="Rajasekar S."/>
            <person name="Grimwood J."/>
            <person name="Han X."/>
            <person name="Sun S."/>
            <person name="Hou Z."/>
            <person name="He W."/>
            <person name="Dai G."/>
            <person name="Sun C."/>
            <person name="Schmutz J."/>
            <person name="Leebens-Mack J.H."/>
            <person name="Li F.W."/>
            <person name="Wang L."/>
        </authorList>
    </citation>
    <scope>NUCLEOTIDE SEQUENCE [LARGE SCALE GENOMIC DNA]</scope>
    <source>
        <strain evidence="2">cv. PW_Plant_1</strain>
    </source>
</reference>
<dbReference type="EMBL" id="CM055102">
    <property type="protein sequence ID" value="KAJ7539675.1"/>
    <property type="molecule type" value="Genomic_DNA"/>
</dbReference>
<evidence type="ECO:0000313" key="1">
    <source>
        <dbReference type="EMBL" id="KAJ7539675.1"/>
    </source>
</evidence>
<sequence>MFISVVSRNPFDGVYKSRERETIPSQPMKLSRVANPDGKYGFRDTVIKPAFMNRSDSTGAMPLAGSETTSAKLQDATSTDALEKKCPRTLDSRKPSKTCSPVKNSMELVQRYKNITALMISNSKSRCEGVTVKADTSSKMTNTEAWRQENVEIKAMVPCAVPRGEADLHRKQPVNTKVKEKEQETAPIDKRKWPPVKIQVKEEEELAPRKRPRRKLLINCEDESDFFENTPRRPEGFSRGEQVSKQENGNAVQALYVSSLFREDDETDFPKPSVDCAESRVQVHISQDRDGPHHLTKKRHHSFSTLDPDEKRHKLLDGGFCKCEGAASRDETSREKNCSFYSQFSEKGSSSTEEDRRGKKSDAHKIRKLELFDMKSKACSFPKAAIHLSASSRSESKEHVRSMDKVSRAIRGFSEGELNHKIKPCTEKRKRLKIIMLTENSGSNPESKSTPEFSKSVEKLNNDTRRDDSGEDSVSFPSDLQAAEVGKQSKNNLHSQIEEEHRSEGSRMCHQCQRNDKGKVAFCLQCNRKRYCHPCIDRWYPNKSYEEFAQACPFCQGNCNCKACLRRKQPAALAKDKVQVSDTEKKIHYLKYMLRRIFPLLQQLNMEQQTELDLDRKIAGNYPSSVRRTIVQSNERLYCDNCSTSIVDFHRSCPACAYELCLTCCRELRQRSGPEASNLDDLRSHSLGGEKSSWEYSTVWDLNDDGSIPCPREGCRKPVLSLKSVLGPQMLVDLEKDVLRILAGEMLEYYEQKSSCLICQKVISSLATLNRADCKKLRRAAKRTGTADNFIFCPSSSETKNGDLSHFQNHWVNGEPVIVRDVLEEGTGLSWDPMVMWRALREKKLKFEDETKTVRTLDCLDWHQVEINTHQFFKGYERGRLLKTGWPEMLKLKDWPPGNAFEERLPRHNFEFIKLLPYNEYTHPKSGALNLAAKLPPKVMKPDLGPKTYIAYGMREELGRGDSVTKLHCDMSDAVNILTHTAEVERTPPDEEKMAKALANYVKSECKHEGRKTYGGALWDIFRREDVPKLESYLKKHWKEFKHIADQPLDAVAHPIHDQLFYLTAKHKRKLKEEFEIEPWTFEQCLGEAVFIPAGCPHQVRNLKSCIKVAMDFVSPENLEECIRLTDEFRLLPKNHRAKEDKLEVKKMIVLAAKGAINDFKRIV</sequence>
<proteinExistence type="predicted"/>
<protein>
    <submittedName>
        <fullName evidence="1">Uncharacterized protein</fullName>
    </submittedName>
</protein>
<name>A0ACC2CCJ2_DIPCM</name>
<gene>
    <name evidence="1" type="ORF">O6H91_11G105000</name>
</gene>
<evidence type="ECO:0000313" key="2">
    <source>
        <dbReference type="Proteomes" id="UP001162992"/>
    </source>
</evidence>
<organism evidence="1 2">
    <name type="scientific">Diphasiastrum complanatum</name>
    <name type="common">Issler's clubmoss</name>
    <name type="synonym">Lycopodium complanatum</name>
    <dbReference type="NCBI Taxonomy" id="34168"/>
    <lineage>
        <taxon>Eukaryota</taxon>
        <taxon>Viridiplantae</taxon>
        <taxon>Streptophyta</taxon>
        <taxon>Embryophyta</taxon>
        <taxon>Tracheophyta</taxon>
        <taxon>Lycopodiopsida</taxon>
        <taxon>Lycopodiales</taxon>
        <taxon>Lycopodiaceae</taxon>
        <taxon>Lycopodioideae</taxon>
        <taxon>Diphasiastrum</taxon>
    </lineage>
</organism>
<dbReference type="Proteomes" id="UP001162992">
    <property type="component" value="Chromosome 11"/>
</dbReference>
<keyword evidence="2" id="KW-1185">Reference proteome</keyword>
<accession>A0ACC2CCJ2</accession>